<accession>A0A0R1UM56</accession>
<comment type="caution">
    <text evidence="1">The sequence shown here is derived from an EMBL/GenBank/DDBJ whole genome shotgun (WGS) entry which is preliminary data.</text>
</comment>
<evidence type="ECO:0000313" key="2">
    <source>
        <dbReference type="Proteomes" id="UP000050816"/>
    </source>
</evidence>
<organism evidence="1 2">
    <name type="scientific">Limosilactobacillus ingluviei DSM 15946</name>
    <dbReference type="NCBI Taxonomy" id="1423760"/>
    <lineage>
        <taxon>Bacteria</taxon>
        <taxon>Bacillati</taxon>
        <taxon>Bacillota</taxon>
        <taxon>Bacilli</taxon>
        <taxon>Lactobacillales</taxon>
        <taxon>Lactobacillaceae</taxon>
        <taxon>Limosilactobacillus</taxon>
    </lineage>
</organism>
<evidence type="ECO:0000313" key="1">
    <source>
        <dbReference type="EMBL" id="KRL90651.1"/>
    </source>
</evidence>
<dbReference type="GeneID" id="82934367"/>
<reference evidence="1 2" key="1">
    <citation type="journal article" date="2015" name="Genome Announc.">
        <title>Expanding the biotechnology potential of lactobacilli through comparative genomics of 213 strains and associated genera.</title>
        <authorList>
            <person name="Sun Z."/>
            <person name="Harris H.M."/>
            <person name="McCann A."/>
            <person name="Guo C."/>
            <person name="Argimon S."/>
            <person name="Zhang W."/>
            <person name="Yang X."/>
            <person name="Jeffery I.B."/>
            <person name="Cooney J.C."/>
            <person name="Kagawa T.F."/>
            <person name="Liu W."/>
            <person name="Song Y."/>
            <person name="Salvetti E."/>
            <person name="Wrobel A."/>
            <person name="Rasinkangas P."/>
            <person name="Parkhill J."/>
            <person name="Rea M.C."/>
            <person name="O'Sullivan O."/>
            <person name="Ritari J."/>
            <person name="Douillard F.P."/>
            <person name="Paul Ross R."/>
            <person name="Yang R."/>
            <person name="Briner A.E."/>
            <person name="Felis G.E."/>
            <person name="de Vos W.M."/>
            <person name="Barrangou R."/>
            <person name="Klaenhammer T.R."/>
            <person name="Caufield P.W."/>
            <person name="Cui Y."/>
            <person name="Zhang H."/>
            <person name="O'Toole P.W."/>
        </authorList>
    </citation>
    <scope>NUCLEOTIDE SEQUENCE [LARGE SCALE GENOMIC DNA]</scope>
    <source>
        <strain evidence="1 2">DSM 15946</strain>
    </source>
</reference>
<gene>
    <name evidence="1" type="ORF">FC43_GL001255</name>
</gene>
<dbReference type="EMBL" id="AZFK01000028">
    <property type="protein sequence ID" value="KRL90651.1"/>
    <property type="molecule type" value="Genomic_DNA"/>
</dbReference>
<proteinExistence type="predicted"/>
<name>A0A0R1UM56_9LACO</name>
<dbReference type="PATRIC" id="fig|1423760.3.peg.1325"/>
<dbReference type="AlphaFoldDB" id="A0A0R1UM56"/>
<dbReference type="RefSeq" id="WP_019206640.1">
    <property type="nucleotide sequence ID" value="NZ_AZFK01000028.1"/>
</dbReference>
<protein>
    <submittedName>
        <fullName evidence="1">Uncharacterized protein</fullName>
    </submittedName>
</protein>
<sequence length="67" mass="7295">MQIKIYDDQQAHAMATQFFGHDYQDPGVMKWGGFLLSEHTACLQAATAAADIKKPSSQAPRAGDDGR</sequence>
<dbReference type="Proteomes" id="UP000050816">
    <property type="component" value="Unassembled WGS sequence"/>
</dbReference>